<dbReference type="GO" id="GO:0005886">
    <property type="term" value="C:plasma membrane"/>
    <property type="evidence" value="ECO:0007669"/>
    <property type="project" value="UniProtKB-SubCell"/>
</dbReference>
<comment type="subcellular location">
    <subcellularLocation>
        <location evidence="1">Cell membrane</location>
        <topology evidence="1">Multi-pass membrane protein</topology>
    </subcellularLocation>
</comment>
<dbReference type="InterPro" id="IPR043428">
    <property type="entry name" value="LivM-like"/>
</dbReference>
<proteinExistence type="predicted"/>
<keyword evidence="5 6" id="KW-0472">Membrane</keyword>
<feature type="transmembrane region" description="Helical" evidence="6">
    <location>
        <begin position="111"/>
        <end position="129"/>
    </location>
</feature>
<feature type="transmembrane region" description="Helical" evidence="6">
    <location>
        <begin position="80"/>
        <end position="104"/>
    </location>
</feature>
<evidence type="ECO:0000256" key="1">
    <source>
        <dbReference type="ARBA" id="ARBA00004651"/>
    </source>
</evidence>
<gene>
    <name evidence="7" type="ORF">THC_1467</name>
</gene>
<feature type="transmembrane region" description="Helical" evidence="6">
    <location>
        <begin position="157"/>
        <end position="174"/>
    </location>
</feature>
<sequence length="314" mass="34628">MKKLLFNSYSGSLFFCLLLLFAGFLFKDPYLNTVLVMAGLNALSALGLSLLMGLAGQISLGHNGFYGLGAYFSAILTLKYNIPVPLSIIISASLSALFSIFLALPALRLKGHYLAVATLAFGEIIYLLLNEWGPGGPSGFGDIPKLNFGSYTLESPLAYLIFIWLLFWVFFLFSQNLTTSTYGRTLKALHSSEIALKTLGVNLLSLKIKIFMLSAFYTALSGGIYAHFVTFLSPANFSIFYSILILMMVMIGGMHSLWGALLGALFITLLPEVLRPFKEYDVLLYGLVLTFGLLFFREGLVGTIKGWFQKWLIS</sequence>
<feature type="transmembrane region" description="Helical" evidence="6">
    <location>
        <begin position="38"/>
        <end position="60"/>
    </location>
</feature>
<reference evidence="7 8" key="1">
    <citation type="journal article" date="2016" name="Int. J. Syst. Evol. Microbiol.">
        <title>Caldimicrobium thiodismutans sp. nov., a sulfur-disproportionating bacterium isolated from a hot spring, and emended description of the genus Caldimicrobium.</title>
        <authorList>
            <person name="Kojima H."/>
            <person name="Umezawa K."/>
            <person name="Fukui M."/>
        </authorList>
    </citation>
    <scope>NUCLEOTIDE SEQUENCE [LARGE SCALE GENOMIC DNA]</scope>
    <source>
        <strain evidence="7 8">TF1</strain>
    </source>
</reference>
<keyword evidence="8" id="KW-1185">Reference proteome</keyword>
<dbReference type="RefSeq" id="WP_068515459.1">
    <property type="nucleotide sequence ID" value="NZ_AP014945.1"/>
</dbReference>
<evidence type="ECO:0000256" key="6">
    <source>
        <dbReference type="SAM" id="Phobius"/>
    </source>
</evidence>
<evidence type="ECO:0000313" key="7">
    <source>
        <dbReference type="EMBL" id="BAU23832.1"/>
    </source>
</evidence>
<feature type="transmembrane region" description="Helical" evidence="6">
    <location>
        <begin position="239"/>
        <end position="270"/>
    </location>
</feature>
<evidence type="ECO:0000256" key="5">
    <source>
        <dbReference type="ARBA" id="ARBA00023136"/>
    </source>
</evidence>
<dbReference type="AlphaFoldDB" id="A0A0U5AWR5"/>
<dbReference type="EMBL" id="AP014945">
    <property type="protein sequence ID" value="BAU23832.1"/>
    <property type="molecule type" value="Genomic_DNA"/>
</dbReference>
<accession>A0A0U5AWR5</accession>
<dbReference type="OrthoDB" id="9789927at2"/>
<feature type="transmembrane region" description="Helical" evidence="6">
    <location>
        <begin position="282"/>
        <end position="304"/>
    </location>
</feature>
<dbReference type="STRING" id="1653476.THC_1467"/>
<dbReference type="Proteomes" id="UP000068196">
    <property type="component" value="Chromosome"/>
</dbReference>
<dbReference type="CDD" id="cd06581">
    <property type="entry name" value="TM_PBP1_LivM_like"/>
    <property type="match status" value="1"/>
</dbReference>
<dbReference type="PANTHER" id="PTHR30482:SF18">
    <property type="entry name" value="BRANCHED AMINO ACID TRANSPORT SYSTEM PERMEASE"/>
    <property type="match status" value="1"/>
</dbReference>
<dbReference type="GO" id="GO:0015658">
    <property type="term" value="F:branched-chain amino acid transmembrane transporter activity"/>
    <property type="evidence" value="ECO:0007669"/>
    <property type="project" value="InterPro"/>
</dbReference>
<evidence type="ECO:0000256" key="4">
    <source>
        <dbReference type="ARBA" id="ARBA00022989"/>
    </source>
</evidence>
<keyword evidence="2" id="KW-1003">Cell membrane</keyword>
<dbReference type="Pfam" id="PF02653">
    <property type="entry name" value="BPD_transp_2"/>
    <property type="match status" value="1"/>
</dbReference>
<feature type="transmembrane region" description="Helical" evidence="6">
    <location>
        <begin position="6"/>
        <end position="26"/>
    </location>
</feature>
<protein>
    <submittedName>
        <fullName evidence="7">Branched-chain amino acid ABC transporter permease</fullName>
    </submittedName>
</protein>
<dbReference type="KEGG" id="cthi:THC_1467"/>
<evidence type="ECO:0000256" key="3">
    <source>
        <dbReference type="ARBA" id="ARBA00022692"/>
    </source>
</evidence>
<name>A0A0U5AWR5_9BACT</name>
<evidence type="ECO:0000256" key="2">
    <source>
        <dbReference type="ARBA" id="ARBA00022475"/>
    </source>
</evidence>
<keyword evidence="4 6" id="KW-1133">Transmembrane helix</keyword>
<dbReference type="PANTHER" id="PTHR30482">
    <property type="entry name" value="HIGH-AFFINITY BRANCHED-CHAIN AMINO ACID TRANSPORT SYSTEM PERMEASE"/>
    <property type="match status" value="1"/>
</dbReference>
<feature type="transmembrane region" description="Helical" evidence="6">
    <location>
        <begin position="210"/>
        <end position="233"/>
    </location>
</feature>
<dbReference type="PATRIC" id="fig|1653476.3.peg.1522"/>
<evidence type="ECO:0000313" key="8">
    <source>
        <dbReference type="Proteomes" id="UP000068196"/>
    </source>
</evidence>
<dbReference type="InterPro" id="IPR001851">
    <property type="entry name" value="ABC_transp_permease"/>
</dbReference>
<keyword evidence="3 6" id="KW-0812">Transmembrane</keyword>
<organism evidence="7 8">
    <name type="scientific">Caldimicrobium thiodismutans</name>
    <dbReference type="NCBI Taxonomy" id="1653476"/>
    <lineage>
        <taxon>Bacteria</taxon>
        <taxon>Pseudomonadati</taxon>
        <taxon>Thermodesulfobacteriota</taxon>
        <taxon>Thermodesulfobacteria</taxon>
        <taxon>Thermodesulfobacteriales</taxon>
        <taxon>Thermodesulfobacteriaceae</taxon>
        <taxon>Caldimicrobium</taxon>
    </lineage>
</organism>
<reference evidence="8" key="2">
    <citation type="journal article" date="2016" name="Int. J. Syst. Evol. Microbiol.">
        <title>Caldimicrobium thiodismutans sp. nov., a sulfur-disproportionating bacterium isolated from a hot spring.</title>
        <authorList>
            <person name="Kojima H."/>
            <person name="Umezawa K."/>
            <person name="Fukui M."/>
        </authorList>
    </citation>
    <scope>NUCLEOTIDE SEQUENCE [LARGE SCALE GENOMIC DNA]</scope>
    <source>
        <strain evidence="8">TF1</strain>
    </source>
</reference>